<dbReference type="OrthoDB" id="2751409at2759"/>
<dbReference type="Pfam" id="PF00646">
    <property type="entry name" value="F-box"/>
    <property type="match status" value="1"/>
</dbReference>
<organism evidence="3 4">
    <name type="scientific">Sphagnurus paluster</name>
    <dbReference type="NCBI Taxonomy" id="117069"/>
    <lineage>
        <taxon>Eukaryota</taxon>
        <taxon>Fungi</taxon>
        <taxon>Dikarya</taxon>
        <taxon>Basidiomycota</taxon>
        <taxon>Agaricomycotina</taxon>
        <taxon>Agaricomycetes</taxon>
        <taxon>Agaricomycetidae</taxon>
        <taxon>Agaricales</taxon>
        <taxon>Tricholomatineae</taxon>
        <taxon>Lyophyllaceae</taxon>
        <taxon>Sphagnurus</taxon>
    </lineage>
</organism>
<evidence type="ECO:0000313" key="4">
    <source>
        <dbReference type="Proteomes" id="UP000717328"/>
    </source>
</evidence>
<dbReference type="EMBL" id="JABCKI010005743">
    <property type="protein sequence ID" value="KAG5638827.1"/>
    <property type="molecule type" value="Genomic_DNA"/>
</dbReference>
<feature type="compositionally biased region" description="Basic and acidic residues" evidence="1">
    <location>
        <begin position="556"/>
        <end position="568"/>
    </location>
</feature>
<gene>
    <name evidence="3" type="ORF">H0H81_009800</name>
</gene>
<reference evidence="3" key="2">
    <citation type="submission" date="2021-10" db="EMBL/GenBank/DDBJ databases">
        <title>Phylogenomics reveals ancestral predisposition of the termite-cultivated fungus Termitomyces towards a domesticated lifestyle.</title>
        <authorList>
            <person name="Auxier B."/>
            <person name="Grum-Grzhimaylo A."/>
            <person name="Cardenas M.E."/>
            <person name="Lodge J.D."/>
            <person name="Laessoe T."/>
            <person name="Pedersen O."/>
            <person name="Smith M.E."/>
            <person name="Kuyper T.W."/>
            <person name="Franco-Molano E.A."/>
            <person name="Baroni T.J."/>
            <person name="Aanen D.K."/>
        </authorList>
    </citation>
    <scope>NUCLEOTIDE SEQUENCE</scope>
    <source>
        <strain evidence="3">D49</strain>
    </source>
</reference>
<accession>A0A9P7G140</accession>
<dbReference type="SMART" id="SM00256">
    <property type="entry name" value="FBOX"/>
    <property type="match status" value="1"/>
</dbReference>
<evidence type="ECO:0000256" key="1">
    <source>
        <dbReference type="SAM" id="MobiDB-lite"/>
    </source>
</evidence>
<name>A0A9P7G140_9AGAR</name>
<comment type="caution">
    <text evidence="3">The sequence shown here is derived from an EMBL/GenBank/DDBJ whole genome shotgun (WGS) entry which is preliminary data.</text>
</comment>
<feature type="domain" description="F-box" evidence="2">
    <location>
        <begin position="1"/>
        <end position="45"/>
    </location>
</feature>
<dbReference type="Proteomes" id="UP000717328">
    <property type="component" value="Unassembled WGS sequence"/>
</dbReference>
<dbReference type="AlphaFoldDB" id="A0A9P7G140"/>
<evidence type="ECO:0000259" key="2">
    <source>
        <dbReference type="PROSITE" id="PS50181"/>
    </source>
</evidence>
<dbReference type="PROSITE" id="PS50181">
    <property type="entry name" value="FBOX"/>
    <property type="match status" value="1"/>
</dbReference>
<dbReference type="InterPro" id="IPR036047">
    <property type="entry name" value="F-box-like_dom_sf"/>
</dbReference>
<dbReference type="SUPFAM" id="SSF81383">
    <property type="entry name" value="F-box domain"/>
    <property type="match status" value="1"/>
</dbReference>
<sequence>MLLRLPLELIVRVFCYLDLIDLLRAKQVHPSLKTSIKSLPVLQYSVETQSAYVEDNQYCGLPTSERLRLLKNRQEAWSKCSIDFRRTIPVLHEPSGIYDLMGGVYLLGDANHRTIHYFMLPSSDEDEVKWEKIDISKPLVDMGLNIHEHDLIAVITKSTHPTDTSKKVLEIELLQFSTGAPHPHARIPVLLLCELTDERLAVSIEIVGLHLAVITNRYFSAGPTEGDYLYVFDWTTGEQKMSVELPQNTYSGLLFLSPDLILLPNIHASALDIWRIPTSEAQSAASSTTESQAESPAPRPLLSLIMPTLTRMYALLDLACRAEPSPTAPSSGLVTRTESTSSFHPPFRSTSANALLTFTMRIHDLMAGNIIAWSMHVRRGDLLAICEQVLQMVDEKAAVEREVEMSPTGEEEEIFIKWSLGALAGEAENECEELQEQTSGLWIPEHEDGSEDREILFSYLPEVTRLPKATHPPVPYSTWGAPITHWVLSADAPTRWIKTSAGTRCLSFISSSAVGNTRRPWALQVLDFNPYTVRRAALRDAANQSSHFQAGYHTPLDTREPSSERESTSDNSEMGALGRLAALAQATAKSVFSEPVGTTLQCTSTFAVGAGGEDDSRDWDFQGVLMDDERLVGLRTSPSTGQISEIVVMHIGLGA</sequence>
<feature type="region of interest" description="Disordered" evidence="1">
    <location>
        <begin position="549"/>
        <end position="572"/>
    </location>
</feature>
<dbReference type="InterPro" id="IPR001810">
    <property type="entry name" value="F-box_dom"/>
</dbReference>
<reference evidence="3" key="1">
    <citation type="submission" date="2021-02" db="EMBL/GenBank/DDBJ databases">
        <authorList>
            <person name="Nieuwenhuis M."/>
            <person name="Van De Peppel L.J.J."/>
        </authorList>
    </citation>
    <scope>NUCLEOTIDE SEQUENCE</scope>
    <source>
        <strain evidence="3">D49</strain>
    </source>
</reference>
<proteinExistence type="predicted"/>
<protein>
    <recommendedName>
        <fullName evidence="2">F-box domain-containing protein</fullName>
    </recommendedName>
</protein>
<evidence type="ECO:0000313" key="3">
    <source>
        <dbReference type="EMBL" id="KAG5638827.1"/>
    </source>
</evidence>
<keyword evidence="4" id="KW-1185">Reference proteome</keyword>